<dbReference type="VEuPathDB" id="TriTrypDB:TM35_000132910"/>
<name>A0A1X0NX56_9TRYP</name>
<dbReference type="Proteomes" id="UP000192257">
    <property type="component" value="Unassembled WGS sequence"/>
</dbReference>
<accession>A0A1X0NX56</accession>
<dbReference type="RefSeq" id="XP_028883353.1">
    <property type="nucleotide sequence ID" value="XM_029025507.1"/>
</dbReference>
<dbReference type="OrthoDB" id="239821at2759"/>
<keyword evidence="1" id="KW-0812">Transmembrane</keyword>
<keyword evidence="1" id="KW-1133">Transmembrane helix</keyword>
<comment type="caution">
    <text evidence="2">The sequence shown here is derived from an EMBL/GenBank/DDBJ whole genome shotgun (WGS) entry which is preliminary data.</text>
</comment>
<evidence type="ECO:0000256" key="1">
    <source>
        <dbReference type="SAM" id="Phobius"/>
    </source>
</evidence>
<dbReference type="AlphaFoldDB" id="A0A1X0NX56"/>
<dbReference type="EMBL" id="NBCO01000013">
    <property type="protein sequence ID" value="ORC89287.1"/>
    <property type="molecule type" value="Genomic_DNA"/>
</dbReference>
<reference evidence="2 3" key="1">
    <citation type="submission" date="2017-03" db="EMBL/GenBank/DDBJ databases">
        <title>An alternative strategy for trypanosome survival in the mammalian bloodstream revealed through genome and transcriptome analysis of the ubiquitous bovine parasite Trypanosoma (Megatrypanum) theileri.</title>
        <authorList>
            <person name="Kelly S."/>
            <person name="Ivens A."/>
            <person name="Mott A."/>
            <person name="O'Neill E."/>
            <person name="Emms D."/>
            <person name="Macleod O."/>
            <person name="Voorheis P."/>
            <person name="Matthews J."/>
            <person name="Matthews K."/>
            <person name="Carrington M."/>
        </authorList>
    </citation>
    <scope>NUCLEOTIDE SEQUENCE [LARGE SCALE GENOMIC DNA]</scope>
    <source>
        <strain evidence="2">Edinburgh</strain>
    </source>
</reference>
<evidence type="ECO:0000313" key="3">
    <source>
        <dbReference type="Proteomes" id="UP000192257"/>
    </source>
</evidence>
<keyword evidence="1" id="KW-0472">Membrane</keyword>
<dbReference type="GeneID" id="39985287"/>
<feature type="transmembrane region" description="Helical" evidence="1">
    <location>
        <begin position="196"/>
        <end position="219"/>
    </location>
</feature>
<evidence type="ECO:0000313" key="2">
    <source>
        <dbReference type="EMBL" id="ORC89287.1"/>
    </source>
</evidence>
<protein>
    <submittedName>
        <fullName evidence="2">Uncharacterized protein</fullName>
    </submittedName>
</protein>
<sequence length="220" mass="25354">MEGVKGKSAMLMTKGIMEMRQNPPGLVCIIRRYKHPETNKEVTLYPIPNLAVPSYFRRVLDGDNLAQNFDRVLCEDGRLPFQSGSRLAKQQHLLKRVFPFLGLRPVATDGSKFDGIIQRDPVESRMAYQMVLDGADPPVDPRARRAIERIDTYPDGTRAVCPWGVYHVVYMNYKLRQLGYIVENEESVEVVGYKEAALVFAFMMVMTFWMTYALFMLLFW</sequence>
<proteinExistence type="predicted"/>
<keyword evidence="3" id="KW-1185">Reference proteome</keyword>
<organism evidence="2 3">
    <name type="scientific">Trypanosoma theileri</name>
    <dbReference type="NCBI Taxonomy" id="67003"/>
    <lineage>
        <taxon>Eukaryota</taxon>
        <taxon>Discoba</taxon>
        <taxon>Euglenozoa</taxon>
        <taxon>Kinetoplastea</taxon>
        <taxon>Metakinetoplastina</taxon>
        <taxon>Trypanosomatida</taxon>
        <taxon>Trypanosomatidae</taxon>
        <taxon>Trypanosoma</taxon>
    </lineage>
</organism>
<gene>
    <name evidence="2" type="ORF">TM35_000132910</name>
</gene>